<sequence>MKRGNWKIRICIGLAIIAFAFIKKYSITAENLYTDRE</sequence>
<dbReference type="EMBL" id="CP002453">
    <property type="protein sequence ID" value="ADV49566.1"/>
    <property type="molecule type" value="Genomic_DNA"/>
</dbReference>
<proteinExistence type="predicted"/>
<name>E6X6M8_CELAD</name>
<dbReference type="AlphaFoldDB" id="E6X6M8"/>
<evidence type="ECO:0000313" key="1">
    <source>
        <dbReference type="EMBL" id="ADV49566.1"/>
    </source>
</evidence>
<dbReference type="Proteomes" id="UP000008634">
    <property type="component" value="Chromosome"/>
</dbReference>
<organism evidence="1 2">
    <name type="scientific">Cellulophaga algicola (strain DSM 14237 / IC166 / ACAM 630)</name>
    <dbReference type="NCBI Taxonomy" id="688270"/>
    <lineage>
        <taxon>Bacteria</taxon>
        <taxon>Pseudomonadati</taxon>
        <taxon>Bacteroidota</taxon>
        <taxon>Flavobacteriia</taxon>
        <taxon>Flavobacteriales</taxon>
        <taxon>Flavobacteriaceae</taxon>
        <taxon>Cellulophaga</taxon>
    </lineage>
</organism>
<reference evidence="1 2" key="1">
    <citation type="journal article" date="2010" name="Stand. Genomic Sci.">
        <title>Complete genome sequence of Cellulophaga algicola type strain (IC166).</title>
        <authorList>
            <person name="Abt B."/>
            <person name="Lu M."/>
            <person name="Misra M."/>
            <person name="Han C."/>
            <person name="Nolan M."/>
            <person name="Lucas S."/>
            <person name="Hammon N."/>
            <person name="Deshpande S."/>
            <person name="Cheng J.F."/>
            <person name="Tapia R."/>
            <person name="Goodwin L."/>
            <person name="Pitluck S."/>
            <person name="Liolios K."/>
            <person name="Pagani I."/>
            <person name="Ivanova N."/>
            <person name="Mavromatis K."/>
            <person name="Ovchinikova G."/>
            <person name="Pati A."/>
            <person name="Chen A."/>
            <person name="Palaniappan K."/>
            <person name="Land M."/>
            <person name="Hauser L."/>
            <person name="Chang Y.J."/>
            <person name="Jeffries C.D."/>
            <person name="Detter J.C."/>
            <person name="Brambilla E."/>
            <person name="Rohde M."/>
            <person name="Tindall B.J."/>
            <person name="Goker M."/>
            <person name="Woyke T."/>
            <person name="Bristow J."/>
            <person name="Eisen J.A."/>
            <person name="Markowitz V."/>
            <person name="Hugenholtz P."/>
            <person name="Kyrpides N.C."/>
            <person name="Klenk H.P."/>
            <person name="Lapidus A."/>
        </authorList>
    </citation>
    <scope>NUCLEOTIDE SEQUENCE [LARGE SCALE GENOMIC DNA]</scope>
    <source>
        <strain evidence="2">DSM 14237 / IC166 / ACAM 630</strain>
    </source>
</reference>
<accession>E6X6M8</accession>
<gene>
    <name evidence="1" type="ordered locus">Celal_2274</name>
</gene>
<evidence type="ECO:0000313" key="2">
    <source>
        <dbReference type="Proteomes" id="UP000008634"/>
    </source>
</evidence>
<dbReference type="STRING" id="688270.Celal_2274"/>
<protein>
    <submittedName>
        <fullName evidence="1">Uncharacterized protein</fullName>
    </submittedName>
</protein>
<dbReference type="HOGENOM" id="CLU_3341862_0_0_10"/>
<keyword evidence="2" id="KW-1185">Reference proteome</keyword>
<dbReference type="KEGG" id="cao:Celal_2274"/>